<accession>A0A9P6E0G9</accession>
<gene>
    <name evidence="4" type="ORF">BS47DRAFT_1359110</name>
</gene>
<dbReference type="EMBL" id="MU128927">
    <property type="protein sequence ID" value="KAF9518064.1"/>
    <property type="molecule type" value="Genomic_DNA"/>
</dbReference>
<organism evidence="4 5">
    <name type="scientific">Hydnum rufescens UP504</name>
    <dbReference type="NCBI Taxonomy" id="1448309"/>
    <lineage>
        <taxon>Eukaryota</taxon>
        <taxon>Fungi</taxon>
        <taxon>Dikarya</taxon>
        <taxon>Basidiomycota</taxon>
        <taxon>Agaricomycotina</taxon>
        <taxon>Agaricomycetes</taxon>
        <taxon>Cantharellales</taxon>
        <taxon>Hydnaceae</taxon>
        <taxon>Hydnum</taxon>
    </lineage>
</organism>
<dbReference type="OrthoDB" id="2279994at2759"/>
<dbReference type="Proteomes" id="UP000886523">
    <property type="component" value="Unassembled WGS sequence"/>
</dbReference>
<feature type="compositionally biased region" description="Basic residues" evidence="2">
    <location>
        <begin position="284"/>
        <end position="293"/>
    </location>
</feature>
<dbReference type="PANTHER" id="PTHR33096">
    <property type="entry name" value="CXC2 DOMAIN-CONTAINING PROTEIN"/>
    <property type="match status" value="1"/>
</dbReference>
<name>A0A9P6E0G9_9AGAM</name>
<feature type="region of interest" description="Disordered" evidence="2">
    <location>
        <begin position="284"/>
        <end position="304"/>
    </location>
</feature>
<comment type="caution">
    <text evidence="4">The sequence shown here is derived from an EMBL/GenBank/DDBJ whole genome shotgun (WGS) entry which is preliminary data.</text>
</comment>
<evidence type="ECO:0000259" key="3">
    <source>
        <dbReference type="Pfam" id="PF18802"/>
    </source>
</evidence>
<feature type="coiled-coil region" evidence="1">
    <location>
        <begin position="574"/>
        <end position="601"/>
    </location>
</feature>
<evidence type="ECO:0000256" key="2">
    <source>
        <dbReference type="SAM" id="MobiDB-lite"/>
    </source>
</evidence>
<dbReference type="AlphaFoldDB" id="A0A9P6E0G9"/>
<keyword evidence="1" id="KW-0175">Coiled coil</keyword>
<reference evidence="4" key="1">
    <citation type="journal article" date="2020" name="Nat. Commun.">
        <title>Large-scale genome sequencing of mycorrhizal fungi provides insights into the early evolution of symbiotic traits.</title>
        <authorList>
            <person name="Miyauchi S."/>
            <person name="Kiss E."/>
            <person name="Kuo A."/>
            <person name="Drula E."/>
            <person name="Kohler A."/>
            <person name="Sanchez-Garcia M."/>
            <person name="Morin E."/>
            <person name="Andreopoulos B."/>
            <person name="Barry K.W."/>
            <person name="Bonito G."/>
            <person name="Buee M."/>
            <person name="Carver A."/>
            <person name="Chen C."/>
            <person name="Cichocki N."/>
            <person name="Clum A."/>
            <person name="Culley D."/>
            <person name="Crous P.W."/>
            <person name="Fauchery L."/>
            <person name="Girlanda M."/>
            <person name="Hayes R.D."/>
            <person name="Keri Z."/>
            <person name="LaButti K."/>
            <person name="Lipzen A."/>
            <person name="Lombard V."/>
            <person name="Magnuson J."/>
            <person name="Maillard F."/>
            <person name="Murat C."/>
            <person name="Nolan M."/>
            <person name="Ohm R.A."/>
            <person name="Pangilinan J."/>
            <person name="Pereira M.F."/>
            <person name="Perotto S."/>
            <person name="Peter M."/>
            <person name="Pfister S."/>
            <person name="Riley R."/>
            <person name="Sitrit Y."/>
            <person name="Stielow J.B."/>
            <person name="Szollosi G."/>
            <person name="Zifcakova L."/>
            <person name="Stursova M."/>
            <person name="Spatafora J.W."/>
            <person name="Tedersoo L."/>
            <person name="Vaario L.M."/>
            <person name="Yamada A."/>
            <person name="Yan M."/>
            <person name="Wang P."/>
            <person name="Xu J."/>
            <person name="Bruns T."/>
            <person name="Baldrian P."/>
            <person name="Vilgalys R."/>
            <person name="Dunand C."/>
            <person name="Henrissat B."/>
            <person name="Grigoriev I.V."/>
            <person name="Hibbett D."/>
            <person name="Nagy L.G."/>
            <person name="Martin F.M."/>
        </authorList>
    </citation>
    <scope>NUCLEOTIDE SEQUENCE</scope>
    <source>
        <strain evidence="4">UP504</strain>
    </source>
</reference>
<dbReference type="Pfam" id="PF18758">
    <property type="entry name" value="KDZ"/>
    <property type="match status" value="1"/>
</dbReference>
<keyword evidence="5" id="KW-1185">Reference proteome</keyword>
<dbReference type="Pfam" id="PF18802">
    <property type="entry name" value="CxC1"/>
    <property type="match status" value="1"/>
</dbReference>
<feature type="domain" description="CxC1-like cysteine cluster associated with KDZ transposases" evidence="3">
    <location>
        <begin position="65"/>
        <end position="138"/>
    </location>
</feature>
<evidence type="ECO:0000313" key="4">
    <source>
        <dbReference type="EMBL" id="KAF9518064.1"/>
    </source>
</evidence>
<evidence type="ECO:0000256" key="1">
    <source>
        <dbReference type="SAM" id="Coils"/>
    </source>
</evidence>
<dbReference type="InterPro" id="IPR041320">
    <property type="entry name" value="CxC1"/>
</dbReference>
<dbReference type="PANTHER" id="PTHR33096:SF1">
    <property type="entry name" value="CXC1-LIKE CYSTEINE CLUSTER ASSOCIATED WITH KDZ TRANSPOSASES DOMAIN-CONTAINING PROTEIN"/>
    <property type="match status" value="1"/>
</dbReference>
<protein>
    <recommendedName>
        <fullName evidence="3">CxC1-like cysteine cluster associated with KDZ transposases domain-containing protein</fullName>
    </recommendedName>
</protein>
<dbReference type="InterPro" id="IPR040521">
    <property type="entry name" value="KDZ"/>
</dbReference>
<feature type="region of interest" description="Disordered" evidence="2">
    <location>
        <begin position="837"/>
        <end position="856"/>
    </location>
</feature>
<evidence type="ECO:0000313" key="5">
    <source>
        <dbReference type="Proteomes" id="UP000886523"/>
    </source>
</evidence>
<sequence length="893" mass="101777">MYPLNLDYDPYLVPETHTHYLAKESRHARRKHVQAARWSQTVLPALIRPFMQWKREQIRHQPLKVVCVSIEALCDVDIAVCTCRPAPQQLVQMGYFPCSPVYPTLAVSLDMLELVSTLFVLAAPNERAWATTITKYLKNCGHEFATGDALRHRFSSALSQYQVLMQLVDGEMGKIIDDAREKTTVTFRALDDEIPVHGPSTNLRDACPLCFGGDLDIVIPGVHLIVCLDTNFQLKRNRDKDRRKEFAGLPGSLDPKVVSLRTIFLSEVQIQEWEERVKVLRPSKPKTGHKRKAGKMEETEGDLMGGGWPDEIEPGMNLPNATYDACRDSFVAADGDHIKALSTYFDSTGVMALLCHHDHPLVLANLKTAGEKQFYALALISALMESIPNHWRVGVLYDIGCQMHRTLQKWDLMPEYLHRLKFAISIFHAYGHQWACQLWYHPQKAAMWGLSDGEGCERFWSDLRKLIPGLRVAGHHRRLFILDHQAEHILETKHEGMGRWLCDRIRRADEQLGEALMAVGKRPHGLDVEGLLVQFNEQWEFQTKSVDWQSKTKGTRAIEQILSLETTCWGQALREEWKERVKMAQDTISQLEDNIARKTKALRLEDRASADRLANLKKDKWINLQLNIRVLCDQLITKLHARKFELANLERAHASRAMDQKTKSHVEKAVKQCAPGIEATVHKYNAKRKEMLKERGKNGVQRDAYVPPELVMEGLFNLDIDQDIWENADMVDFKGGEIPLWLANKEVWDGIRAAQEVKSCQEELRRCDVEYSNLHAWFVEEYEAVHNVFKFGNGTWECSLATITIPVGAVDWSRISMPPPVNHPWTCRKALQGIPQLGERDEDGDTSSDDDDGVELEPVAELEDVGFLGDLDRLIGEGDWSEGEGQDNVMVDL</sequence>
<feature type="compositionally biased region" description="Acidic residues" evidence="2">
    <location>
        <begin position="840"/>
        <end position="856"/>
    </location>
</feature>
<proteinExistence type="predicted"/>